<dbReference type="Gene3D" id="3.30.420.10">
    <property type="entry name" value="Ribonuclease H-like superfamily/Ribonuclease H"/>
    <property type="match status" value="1"/>
</dbReference>
<gene>
    <name evidence="1" type="ORF">YQE_00926</name>
</gene>
<dbReference type="OMA" id="IYCEQIT"/>
<dbReference type="EMBL" id="KB738255">
    <property type="protein sequence ID" value="ENN82705.1"/>
    <property type="molecule type" value="Genomic_DNA"/>
</dbReference>
<accession>N6ULT2</accession>
<dbReference type="InterPro" id="IPR011644">
    <property type="entry name" value="Heme_NO-bd"/>
</dbReference>
<dbReference type="Pfam" id="PF07700">
    <property type="entry name" value="HNOB"/>
    <property type="match status" value="1"/>
</dbReference>
<dbReference type="SUPFAM" id="SSF111126">
    <property type="entry name" value="Ligand-binding domain in the NO signalling and Golgi transport"/>
    <property type="match status" value="1"/>
</dbReference>
<dbReference type="AlphaFoldDB" id="N6ULT2"/>
<protein>
    <submittedName>
        <fullName evidence="1">Uncharacterized protein</fullName>
    </submittedName>
</protein>
<organism evidence="1">
    <name type="scientific">Dendroctonus ponderosae</name>
    <name type="common">Mountain pine beetle</name>
    <dbReference type="NCBI Taxonomy" id="77166"/>
    <lineage>
        <taxon>Eukaryota</taxon>
        <taxon>Metazoa</taxon>
        <taxon>Ecdysozoa</taxon>
        <taxon>Arthropoda</taxon>
        <taxon>Hexapoda</taxon>
        <taxon>Insecta</taxon>
        <taxon>Pterygota</taxon>
        <taxon>Neoptera</taxon>
        <taxon>Endopterygota</taxon>
        <taxon>Coleoptera</taxon>
        <taxon>Polyphaga</taxon>
        <taxon>Cucujiformia</taxon>
        <taxon>Curculionidae</taxon>
        <taxon>Scolytinae</taxon>
        <taxon>Dendroctonus</taxon>
    </lineage>
</organism>
<proteinExistence type="predicted"/>
<dbReference type="InterPro" id="IPR036397">
    <property type="entry name" value="RNaseH_sf"/>
</dbReference>
<dbReference type="InterPro" id="IPR024096">
    <property type="entry name" value="NO_sig/Golgi_transp_ligand-bd"/>
</dbReference>
<sequence>MKAPSFRCTERPEDGALVLHYYSDRPGLEHIVIGGIPENNSRPHRALIVREYRNEVGIQRLVWPARSPDLNVIEPVWDQLKRRIRRRDLTPENLAELENAVLQEWHNIPQELIRKLLYGISRRLSDIIRARCVNTPY</sequence>
<feature type="non-terminal residue" evidence="1">
    <location>
        <position position="1"/>
    </location>
</feature>
<name>N6ULT2_DENPD</name>
<dbReference type="GO" id="GO:0020037">
    <property type="term" value="F:heme binding"/>
    <property type="evidence" value="ECO:0007669"/>
    <property type="project" value="InterPro"/>
</dbReference>
<reference evidence="1" key="1">
    <citation type="journal article" date="2013" name="Genome Biol.">
        <title>Draft genome of the mountain pine beetle, Dendroctonus ponderosae Hopkins, a major forest pest.</title>
        <authorList>
            <person name="Keeling C.I."/>
            <person name="Yuen M.M."/>
            <person name="Liao N.Y."/>
            <person name="Docking T.R."/>
            <person name="Chan S.K."/>
            <person name="Taylor G.A."/>
            <person name="Palmquist D.L."/>
            <person name="Jackman S.D."/>
            <person name="Nguyen A."/>
            <person name="Li M."/>
            <person name="Henderson H."/>
            <person name="Janes J.K."/>
            <person name="Zhao Y."/>
            <person name="Pandoh P."/>
            <person name="Moore R."/>
            <person name="Sperling F.A."/>
            <person name="Huber D.P."/>
            <person name="Birol I."/>
            <person name="Jones S.J."/>
            <person name="Bohlmann J."/>
        </authorList>
    </citation>
    <scope>NUCLEOTIDE SEQUENCE</scope>
</reference>
<dbReference type="HOGENOM" id="CLU_033666_12_2_1"/>
<dbReference type="GO" id="GO:0003676">
    <property type="term" value="F:nucleic acid binding"/>
    <property type="evidence" value="ECO:0007669"/>
    <property type="project" value="InterPro"/>
</dbReference>
<evidence type="ECO:0000313" key="1">
    <source>
        <dbReference type="EMBL" id="ENN82705.1"/>
    </source>
</evidence>
<dbReference type="InterPro" id="IPR038717">
    <property type="entry name" value="Tc1-like_DDE_dom"/>
</dbReference>
<dbReference type="Pfam" id="PF13358">
    <property type="entry name" value="DDE_3"/>
    <property type="match status" value="1"/>
</dbReference>